<gene>
    <name evidence="8" type="ORF">GZA08_01960</name>
</gene>
<dbReference type="Pfam" id="PF24877">
    <property type="entry name" value="ILV_EDD_C"/>
    <property type="match status" value="1"/>
</dbReference>
<reference evidence="8 9" key="1">
    <citation type="submission" date="2020-02" db="EMBL/GenBank/DDBJ databases">
        <title>Pseudoroseicyclus tamarix, sp. nov., isolated from offshore sediment of a Tamarix chinensis forest.</title>
        <authorList>
            <person name="Gai Y."/>
        </authorList>
    </citation>
    <scope>NUCLEOTIDE SEQUENCE [LARGE SCALE GENOMIC DNA]</scope>
    <source>
        <strain evidence="8 9">CLL3-39</strain>
    </source>
</reference>
<feature type="domain" description="Dihydroxy-acid/6-phosphogluconate dehydratase N-terminal" evidence="6">
    <location>
        <begin position="43"/>
        <end position="357"/>
    </location>
</feature>
<evidence type="ECO:0000313" key="8">
    <source>
        <dbReference type="EMBL" id="NDU99738.1"/>
    </source>
</evidence>
<evidence type="ECO:0000313" key="9">
    <source>
        <dbReference type="Proteomes" id="UP000474757"/>
    </source>
</evidence>
<dbReference type="InterPro" id="IPR056740">
    <property type="entry name" value="ILV_EDD_C"/>
</dbReference>
<evidence type="ECO:0000256" key="3">
    <source>
        <dbReference type="ARBA" id="ARBA00023004"/>
    </source>
</evidence>
<protein>
    <submittedName>
        <fullName evidence="8">Dihydroxy-acid dehydratase family protein</fullName>
    </submittedName>
</protein>
<dbReference type="AlphaFoldDB" id="A0A6B2JT51"/>
<dbReference type="Gene3D" id="3.50.30.80">
    <property type="entry name" value="IlvD/EDD C-terminal domain-like"/>
    <property type="match status" value="1"/>
</dbReference>
<dbReference type="RefSeq" id="WP_163889475.1">
    <property type="nucleotide sequence ID" value="NZ_JAAFYS010000001.1"/>
</dbReference>
<evidence type="ECO:0000256" key="1">
    <source>
        <dbReference type="ARBA" id="ARBA00006486"/>
    </source>
</evidence>
<evidence type="ECO:0000256" key="2">
    <source>
        <dbReference type="ARBA" id="ARBA00022723"/>
    </source>
</evidence>
<dbReference type="NCBIfam" id="NF004784">
    <property type="entry name" value="PRK06131.1"/>
    <property type="match status" value="1"/>
</dbReference>
<dbReference type="InterPro" id="IPR000581">
    <property type="entry name" value="ILV_EDD_N"/>
</dbReference>
<comment type="similarity">
    <text evidence="1">Belongs to the IlvD/Edd family.</text>
</comment>
<dbReference type="InterPro" id="IPR020558">
    <property type="entry name" value="DiOHA_6PGluconate_deHydtase_CS"/>
</dbReference>
<keyword evidence="3" id="KW-0408">Iron</keyword>
<keyword evidence="4" id="KW-0411">Iron-sulfur</keyword>
<keyword evidence="9" id="KW-1185">Reference proteome</keyword>
<dbReference type="InterPro" id="IPR042096">
    <property type="entry name" value="Dihydro-acid_dehy_C"/>
</dbReference>
<dbReference type="Proteomes" id="UP000474757">
    <property type="component" value="Unassembled WGS sequence"/>
</dbReference>
<accession>A0A6B2JT51</accession>
<dbReference type="GO" id="GO:0051536">
    <property type="term" value="F:iron-sulfur cluster binding"/>
    <property type="evidence" value="ECO:0007669"/>
    <property type="project" value="UniProtKB-KW"/>
</dbReference>
<dbReference type="Pfam" id="PF00920">
    <property type="entry name" value="ILVD_EDD_N"/>
    <property type="match status" value="1"/>
</dbReference>
<proteinExistence type="inferred from homology"/>
<evidence type="ECO:0000256" key="4">
    <source>
        <dbReference type="ARBA" id="ARBA00023014"/>
    </source>
</evidence>
<dbReference type="InterPro" id="IPR037237">
    <property type="entry name" value="IlvD/EDD_N"/>
</dbReference>
<dbReference type="PANTHER" id="PTHR43183">
    <property type="entry name" value="HYPOTHETICAL DIHYDROXYACID DEHYDRATASE (EUROFUNG)-RELATED"/>
    <property type="match status" value="1"/>
</dbReference>
<dbReference type="PROSITE" id="PS00886">
    <property type="entry name" value="ILVD_EDD_1"/>
    <property type="match status" value="1"/>
</dbReference>
<dbReference type="NCBIfam" id="NF009560">
    <property type="entry name" value="PRK13017.1"/>
    <property type="match status" value="1"/>
</dbReference>
<name>A0A6B2JT51_9RHOB</name>
<sequence length="596" mass="63538">MSDRGKLRSRAWFDNPSSPEITALYLERYLNYGLSLEELRGSKPIIGIAQTGSDLSPCNRHHLELAKRVREGIREAGGIAMEFPVHPIQETGKRPTASLDRNLAYLGLVESLFGYPIDGAVLTIGCDKTTPALLMAAATVNIPAVALSVGPMLNGWFRGERSGSGTIIWEARKLLAAGEIDEEGFIAMAASSAPSVGYCNTMGTASTMNSLAEALGMQLPGSAAIPAPYRERGEMAWRTGKQIVEMVQADRRPTQIMTREAFENAIVVNSAIGGSSNAPIHLLAMARHAGVELSNQDFQDIGHHVPLLVNLQPAGSYLSEDFFHAGGVPAVIGELLAAGLIPHPDVLMANGRTLAENYSGLSSQLPDVIRPVADPLVAEAGFLNMTGNLFASAIMKTSVISPDFRARYLSKPEDPDAFEGPVFVFDGPEDYHARIDDAALGIDGTSILVMRGTGPLGYPGGAEVVNMRPPAYLLKQGIEALPCIGDGRQSGTSGSPSILNAAPEAAAGGNLAILKDGDRLRVDLNTQTVTLLLSEEEIEARRAALEAAGGYHGPASQTPWQAYFREHVRQFDEGMVLDRAGDFHDVGNAATPRDNH</sequence>
<dbReference type="EMBL" id="JAAGAB010000001">
    <property type="protein sequence ID" value="NDU99738.1"/>
    <property type="molecule type" value="Genomic_DNA"/>
</dbReference>
<evidence type="ECO:0000256" key="5">
    <source>
        <dbReference type="ARBA" id="ARBA00023239"/>
    </source>
</evidence>
<dbReference type="GO" id="GO:0046872">
    <property type="term" value="F:metal ion binding"/>
    <property type="evidence" value="ECO:0007669"/>
    <property type="project" value="UniProtKB-KW"/>
</dbReference>
<dbReference type="PANTHER" id="PTHR43183:SF1">
    <property type="entry name" value="HYPOTHETICAL DIHYDROXY-ACID DEHYDRATASE (EUROFUNG)-RELATED"/>
    <property type="match status" value="1"/>
</dbReference>
<keyword evidence="5" id="KW-0456">Lyase</keyword>
<organism evidence="8 9">
    <name type="scientific">Pseudoroseicyclus tamaricis</name>
    <dbReference type="NCBI Taxonomy" id="2705421"/>
    <lineage>
        <taxon>Bacteria</taxon>
        <taxon>Pseudomonadati</taxon>
        <taxon>Pseudomonadota</taxon>
        <taxon>Alphaproteobacteria</taxon>
        <taxon>Rhodobacterales</taxon>
        <taxon>Paracoccaceae</taxon>
        <taxon>Pseudoroseicyclus</taxon>
    </lineage>
</organism>
<evidence type="ECO:0000259" key="6">
    <source>
        <dbReference type="Pfam" id="PF00920"/>
    </source>
</evidence>
<keyword evidence="2" id="KW-0479">Metal-binding</keyword>
<dbReference type="SUPFAM" id="SSF143975">
    <property type="entry name" value="IlvD/EDD N-terminal domain-like"/>
    <property type="match status" value="1"/>
</dbReference>
<dbReference type="InterPro" id="IPR052352">
    <property type="entry name" value="Sugar_Degrad_Dehydratases"/>
</dbReference>
<evidence type="ECO:0000259" key="7">
    <source>
        <dbReference type="Pfam" id="PF24877"/>
    </source>
</evidence>
<dbReference type="GO" id="GO:0016836">
    <property type="term" value="F:hydro-lyase activity"/>
    <property type="evidence" value="ECO:0007669"/>
    <property type="project" value="UniProtKB-ARBA"/>
</dbReference>
<dbReference type="SUPFAM" id="SSF52016">
    <property type="entry name" value="LeuD/IlvD-like"/>
    <property type="match status" value="1"/>
</dbReference>
<comment type="caution">
    <text evidence="8">The sequence shown here is derived from an EMBL/GenBank/DDBJ whole genome shotgun (WGS) entry which is preliminary data.</text>
</comment>
<feature type="domain" description="Dihydroxy-acid/6-phosphogluconate dehydratase C-terminal" evidence="7">
    <location>
        <begin position="367"/>
        <end position="574"/>
    </location>
</feature>